<comment type="caution">
    <text evidence="2">The sequence shown here is derived from an EMBL/GenBank/DDBJ whole genome shotgun (WGS) entry which is preliminary data.</text>
</comment>
<evidence type="ECO:0000256" key="1">
    <source>
        <dbReference type="SAM" id="Coils"/>
    </source>
</evidence>
<keyword evidence="1" id="KW-0175">Coiled coil</keyword>
<feature type="coiled-coil region" evidence="1">
    <location>
        <begin position="4"/>
        <end position="45"/>
    </location>
</feature>
<evidence type="ECO:0000313" key="2">
    <source>
        <dbReference type="EMBL" id="GEX61793.1"/>
    </source>
</evidence>
<organism evidence="2">
    <name type="scientific">Tanacetum cinerariifolium</name>
    <name type="common">Dalmatian daisy</name>
    <name type="synonym">Chrysanthemum cinerariifolium</name>
    <dbReference type="NCBI Taxonomy" id="118510"/>
    <lineage>
        <taxon>Eukaryota</taxon>
        <taxon>Viridiplantae</taxon>
        <taxon>Streptophyta</taxon>
        <taxon>Embryophyta</taxon>
        <taxon>Tracheophyta</taxon>
        <taxon>Spermatophyta</taxon>
        <taxon>Magnoliopsida</taxon>
        <taxon>eudicotyledons</taxon>
        <taxon>Gunneridae</taxon>
        <taxon>Pentapetalae</taxon>
        <taxon>asterids</taxon>
        <taxon>campanulids</taxon>
        <taxon>Asterales</taxon>
        <taxon>Asteraceae</taxon>
        <taxon>Asteroideae</taxon>
        <taxon>Anthemideae</taxon>
        <taxon>Anthemidinae</taxon>
        <taxon>Tanacetum</taxon>
    </lineage>
</organism>
<feature type="coiled-coil region" evidence="1">
    <location>
        <begin position="138"/>
        <end position="165"/>
    </location>
</feature>
<dbReference type="EMBL" id="BKCJ010119215">
    <property type="protein sequence ID" value="GEX61793.1"/>
    <property type="molecule type" value="Genomic_DNA"/>
</dbReference>
<dbReference type="AlphaFoldDB" id="A0A699H8X6"/>
<name>A0A699H8X6_TANCI</name>
<sequence>MTLLNKLMETCATLTQKVAHLEHDKVAQALEITKLKQRVRKLERKRRSKHFGLQRLKKVELDADKDVTLVDVDTTVEMDADTQGRIEEDVNAIKKVNAVEPTVFDDEKVTMTMGQTLIKMKAEKARLLDEQMAKRLQDEEIKQAVARERQEKEGLEKMQEKHLDNIKKYQSLKRKPISVAQARKIMIVYLKNMAGDEEPTKKRLVKETLLQESFKRLRAEVEVLGSPSTQQDTLTIDPVEISEKEVQNTLQIIPMAEFKVEALQVKDKDLLKSKDLQVVVATAKLLILNPNEFDLWKMRIKQYFLMTDYSLWEVLLNGDSLTPTRVVDGVVQDVAPTTAEQRLVKKNKLKAIGTLLMALPANLENHSLDDLFNNLKIYEAEVKSSSSTSHNTQNIAFVSLQNTDYTNELVSVVPSVSAASTKVSASILPNVDNLSDAVIYSFFASQSNSLQLDNEDLKQIDANDLEEMDLKWQMAMLTIRARRFLQRTRRNLGANGTTTIGFDMSKEKCLQVAHLQKTPIG</sequence>
<gene>
    <name evidence="2" type="ORF">Tci_333768</name>
</gene>
<accession>A0A699H8X6</accession>
<proteinExistence type="predicted"/>
<reference evidence="2" key="1">
    <citation type="journal article" date="2019" name="Sci. Rep.">
        <title>Draft genome of Tanacetum cinerariifolium, the natural source of mosquito coil.</title>
        <authorList>
            <person name="Yamashiro T."/>
            <person name="Shiraishi A."/>
            <person name="Satake H."/>
            <person name="Nakayama K."/>
        </authorList>
    </citation>
    <scope>NUCLEOTIDE SEQUENCE</scope>
</reference>
<protein>
    <submittedName>
        <fullName evidence="2">Uncharacterized protein</fullName>
    </submittedName>
</protein>